<dbReference type="OrthoDB" id="341259at2759"/>
<accession>A0A9N9W7I4</accession>
<organism evidence="4 5">
    <name type="scientific">Clonostachys solani</name>
    <dbReference type="NCBI Taxonomy" id="160281"/>
    <lineage>
        <taxon>Eukaryota</taxon>
        <taxon>Fungi</taxon>
        <taxon>Dikarya</taxon>
        <taxon>Ascomycota</taxon>
        <taxon>Pezizomycotina</taxon>
        <taxon>Sordariomycetes</taxon>
        <taxon>Hypocreomycetidae</taxon>
        <taxon>Hypocreales</taxon>
        <taxon>Bionectriaceae</taxon>
        <taxon>Clonostachys</taxon>
    </lineage>
</organism>
<sequence length="861" mass="94936">MDNNNTVEPPRHTSLPIEIWIIVAQHVPSLWDLAALGRVSRAHHDVLNSVLYRAAASSDSRLRAIFWGAVHDLPRTVTNCLVAGIDVNSTWENRDRFHGKPNDIPAHGDVGTEVTTPQEAFYATYWSPIHIAAAHGNTEILDLLLRHGAQPDKACHGMCRCHRWPLGINMLGPRSHVGPGPPDWTAFHMAICSGSSLSAVKYLFQHVSMNVESLERHPDQEPVGLTPLHTACIAGRVDIVKWLLNDVGGIELESRDPYNHQTPLACAYLYDNQDCFDYLLSCGADINATAPGPLELNDPDYVSPVHKGTLLYHAIACHRFKTARRLIERGADPILANRLRGAQKPLIHLVCSGSWDSVSDSSKASHKEDGAELLDCFLNLGLDFNTTSEGHTALGHAAGSGNTEAVRRLSQAGASVDGDPEKDRCTPLAYACENARGRPLLELVQLLISLGASTNAIAANTASPLWNLASIFEGGPDTREVTELLLRHGSTPGRGTGSTAGPTILSEFPFTVNDYYREITALEQRLRDRNLEEFKMLLGHYSPSEAEVLTFWEITRDKNDPEAARFLLSWDQDCTIARLAPDALVSFLSADTGDIPVTLLKQGADPHLLWFSFDPLEHMLNQRKWPLSAKLPIMLALMEAGCSIHKPLEPQPRPEPIIATPLGLAIQGLEPFTEIVDFLLEHQPLRSHGHTMVGEYISQACCLGNVKALQAIIRSTEAALPIIRRDANRLIHSLLDNVPFRQTSVRDMMATIDCLELLLGSGTVDITAEKTETAHHGSIMGRLLKYTQLPPLLGDTTEIRGATWCFQQRMELGVSDKAVTFKPQTMSMYFQLHLSVHQVGLIVGHPYRQLEIVSLHQRTPK</sequence>
<dbReference type="PROSITE" id="PS50088">
    <property type="entry name" value="ANK_REPEAT"/>
    <property type="match status" value="3"/>
</dbReference>
<feature type="repeat" description="ANK" evidence="3">
    <location>
        <begin position="124"/>
        <end position="156"/>
    </location>
</feature>
<dbReference type="PROSITE" id="PS50297">
    <property type="entry name" value="ANK_REP_REGION"/>
    <property type="match status" value="3"/>
</dbReference>
<proteinExistence type="predicted"/>
<comment type="caution">
    <text evidence="4">The sequence shown here is derived from an EMBL/GenBank/DDBJ whole genome shotgun (WGS) entry which is preliminary data.</text>
</comment>
<dbReference type="Pfam" id="PF12796">
    <property type="entry name" value="Ank_2"/>
    <property type="match status" value="2"/>
</dbReference>
<dbReference type="Pfam" id="PF00023">
    <property type="entry name" value="Ank"/>
    <property type="match status" value="1"/>
</dbReference>
<dbReference type="EMBL" id="CABFOC020000003">
    <property type="protein sequence ID" value="CAH0043507.1"/>
    <property type="molecule type" value="Genomic_DNA"/>
</dbReference>
<dbReference type="Proteomes" id="UP000775872">
    <property type="component" value="Unassembled WGS sequence"/>
</dbReference>
<protein>
    <submittedName>
        <fullName evidence="4">Uncharacterized protein</fullName>
    </submittedName>
</protein>
<evidence type="ECO:0000313" key="5">
    <source>
        <dbReference type="Proteomes" id="UP000775872"/>
    </source>
</evidence>
<evidence type="ECO:0000256" key="1">
    <source>
        <dbReference type="ARBA" id="ARBA00022737"/>
    </source>
</evidence>
<dbReference type="PANTHER" id="PTHR24173">
    <property type="entry name" value="ANKYRIN REPEAT CONTAINING"/>
    <property type="match status" value="1"/>
</dbReference>
<evidence type="ECO:0000313" key="4">
    <source>
        <dbReference type="EMBL" id="CAH0043507.1"/>
    </source>
</evidence>
<reference evidence="4 5" key="2">
    <citation type="submission" date="2021-10" db="EMBL/GenBank/DDBJ databases">
        <authorList>
            <person name="Piombo E."/>
        </authorList>
    </citation>
    <scope>NUCLEOTIDE SEQUENCE [LARGE SCALE GENOMIC DNA]</scope>
</reference>
<keyword evidence="1" id="KW-0677">Repeat</keyword>
<dbReference type="PRINTS" id="PR01415">
    <property type="entry name" value="ANKYRIN"/>
</dbReference>
<dbReference type="SUPFAM" id="SSF48403">
    <property type="entry name" value="Ankyrin repeat"/>
    <property type="match status" value="1"/>
</dbReference>
<evidence type="ECO:0000256" key="3">
    <source>
        <dbReference type="PROSITE-ProRule" id="PRU00023"/>
    </source>
</evidence>
<keyword evidence="5" id="KW-1185">Reference proteome</keyword>
<dbReference type="PANTHER" id="PTHR24173:SF74">
    <property type="entry name" value="ANKYRIN REPEAT DOMAIN-CONTAINING PROTEIN 16"/>
    <property type="match status" value="1"/>
</dbReference>
<dbReference type="InterPro" id="IPR002110">
    <property type="entry name" value="Ankyrin_rpt"/>
</dbReference>
<keyword evidence="2 3" id="KW-0040">ANK repeat</keyword>
<name>A0A9N9W7I4_9HYPO</name>
<dbReference type="InterPro" id="IPR036770">
    <property type="entry name" value="Ankyrin_rpt-contain_sf"/>
</dbReference>
<feature type="repeat" description="ANK" evidence="3">
    <location>
        <begin position="223"/>
        <end position="255"/>
    </location>
</feature>
<gene>
    <name evidence="4" type="ORF">CSOL1703_00009405</name>
</gene>
<dbReference type="AlphaFoldDB" id="A0A9N9W7I4"/>
<dbReference type="SMART" id="SM00248">
    <property type="entry name" value="ANK"/>
    <property type="match status" value="7"/>
</dbReference>
<feature type="repeat" description="ANK" evidence="3">
    <location>
        <begin position="389"/>
        <end position="421"/>
    </location>
</feature>
<dbReference type="Gene3D" id="1.25.40.20">
    <property type="entry name" value="Ankyrin repeat-containing domain"/>
    <property type="match status" value="3"/>
</dbReference>
<reference evidence="5" key="1">
    <citation type="submission" date="2019-06" db="EMBL/GenBank/DDBJ databases">
        <authorList>
            <person name="Broberg M."/>
        </authorList>
    </citation>
    <scope>NUCLEOTIDE SEQUENCE [LARGE SCALE GENOMIC DNA]</scope>
</reference>
<evidence type="ECO:0000256" key="2">
    <source>
        <dbReference type="ARBA" id="ARBA00023043"/>
    </source>
</evidence>